<protein>
    <submittedName>
        <fullName evidence="2">Uncharacterized protein</fullName>
    </submittedName>
</protein>
<evidence type="ECO:0000313" key="2">
    <source>
        <dbReference type="EMBL" id="CAF4496975.1"/>
    </source>
</evidence>
<reference evidence="2" key="1">
    <citation type="submission" date="2021-02" db="EMBL/GenBank/DDBJ databases">
        <authorList>
            <person name="Nowell W R."/>
        </authorList>
    </citation>
    <scope>NUCLEOTIDE SEQUENCE</scope>
</reference>
<gene>
    <name evidence="1" type="ORF">OVA965_LOCUS44792</name>
    <name evidence="2" type="ORF">TMI583_LOCUS47796</name>
</gene>
<evidence type="ECO:0000313" key="1">
    <source>
        <dbReference type="EMBL" id="CAF1650331.1"/>
    </source>
</evidence>
<feature type="non-terminal residue" evidence="2">
    <location>
        <position position="1"/>
    </location>
</feature>
<organism evidence="2 3">
    <name type="scientific">Didymodactylos carnosus</name>
    <dbReference type="NCBI Taxonomy" id="1234261"/>
    <lineage>
        <taxon>Eukaryota</taxon>
        <taxon>Metazoa</taxon>
        <taxon>Spiralia</taxon>
        <taxon>Gnathifera</taxon>
        <taxon>Rotifera</taxon>
        <taxon>Eurotatoria</taxon>
        <taxon>Bdelloidea</taxon>
        <taxon>Philodinida</taxon>
        <taxon>Philodinidae</taxon>
        <taxon>Didymodactylos</taxon>
    </lineage>
</organism>
<comment type="caution">
    <text evidence="2">The sequence shown here is derived from an EMBL/GenBank/DDBJ whole genome shotgun (WGS) entry which is preliminary data.</text>
</comment>
<dbReference type="AlphaFoldDB" id="A0A8S2XGW1"/>
<sequence>GCHLVENNYYVIYSLPYSFSNIELSNKFLQRQTNIETNEKYLWKQVTNIKIILSTSLPSAESLLNTINLLFPNVIDLQVNIADDNDGG</sequence>
<dbReference type="Proteomes" id="UP000682733">
    <property type="component" value="Unassembled WGS sequence"/>
</dbReference>
<dbReference type="EMBL" id="CAJNOK010065915">
    <property type="protein sequence ID" value="CAF1650331.1"/>
    <property type="molecule type" value="Genomic_DNA"/>
</dbReference>
<proteinExistence type="predicted"/>
<accession>A0A8S2XGW1</accession>
<evidence type="ECO:0000313" key="3">
    <source>
        <dbReference type="Proteomes" id="UP000682733"/>
    </source>
</evidence>
<name>A0A8S2XGW1_9BILA</name>
<dbReference type="EMBL" id="CAJOBA010094225">
    <property type="protein sequence ID" value="CAF4496975.1"/>
    <property type="molecule type" value="Genomic_DNA"/>
</dbReference>
<dbReference type="Proteomes" id="UP000677228">
    <property type="component" value="Unassembled WGS sequence"/>
</dbReference>